<evidence type="ECO:0000313" key="3">
    <source>
        <dbReference type="EMBL" id="KAK1459314.1"/>
    </source>
</evidence>
<accession>A0AAI9UNQ0</accession>
<comment type="caution">
    <text evidence="3">The sequence shown here is derived from an EMBL/GenBank/DDBJ whole genome shotgun (WGS) entry which is preliminary data.</text>
</comment>
<feature type="region of interest" description="Disordered" evidence="1">
    <location>
        <begin position="91"/>
        <end position="110"/>
    </location>
</feature>
<keyword evidence="4" id="KW-1185">Reference proteome</keyword>
<evidence type="ECO:0000256" key="1">
    <source>
        <dbReference type="SAM" id="MobiDB-lite"/>
    </source>
</evidence>
<sequence length="110" mass="12290">MALAASHSSHLVILHLQLRIWCFSGSSSALQLKISSATPQHAIHRPCLATASIRNKSQLFKMDTARIPLGLPRLHVRRHFRSRIYQIRSGPPIQSRRKEHAGKQVGIGSI</sequence>
<organism evidence="3 4">
    <name type="scientific">Colletotrichum melonis</name>
    <dbReference type="NCBI Taxonomy" id="1209925"/>
    <lineage>
        <taxon>Eukaryota</taxon>
        <taxon>Fungi</taxon>
        <taxon>Dikarya</taxon>
        <taxon>Ascomycota</taxon>
        <taxon>Pezizomycotina</taxon>
        <taxon>Sordariomycetes</taxon>
        <taxon>Hypocreomycetidae</taxon>
        <taxon>Glomerellales</taxon>
        <taxon>Glomerellaceae</taxon>
        <taxon>Colletotrichum</taxon>
        <taxon>Colletotrichum acutatum species complex</taxon>
    </lineage>
</organism>
<name>A0AAI9UNQ0_9PEZI</name>
<protein>
    <submittedName>
        <fullName evidence="3">Uncharacterized protein</fullName>
    </submittedName>
</protein>
<evidence type="ECO:0000256" key="2">
    <source>
        <dbReference type="SAM" id="SignalP"/>
    </source>
</evidence>
<dbReference type="Proteomes" id="UP001239795">
    <property type="component" value="Unassembled WGS sequence"/>
</dbReference>
<gene>
    <name evidence="3" type="ORF">CMEL01_02313</name>
</gene>
<dbReference type="EMBL" id="MLGG01000013">
    <property type="protein sequence ID" value="KAK1459314.1"/>
    <property type="molecule type" value="Genomic_DNA"/>
</dbReference>
<reference evidence="3 4" key="1">
    <citation type="submission" date="2016-10" db="EMBL/GenBank/DDBJ databases">
        <title>The genome sequence of Colletotrichum fioriniae PJ7.</title>
        <authorList>
            <person name="Baroncelli R."/>
        </authorList>
    </citation>
    <scope>NUCLEOTIDE SEQUENCE [LARGE SCALE GENOMIC DNA]</scope>
    <source>
        <strain evidence="3">Col 31</strain>
    </source>
</reference>
<feature type="chain" id="PRO_5042544478" evidence="2">
    <location>
        <begin position="30"/>
        <end position="110"/>
    </location>
</feature>
<dbReference type="AlphaFoldDB" id="A0AAI9UNQ0"/>
<evidence type="ECO:0000313" key="4">
    <source>
        <dbReference type="Proteomes" id="UP001239795"/>
    </source>
</evidence>
<feature type="signal peptide" evidence="2">
    <location>
        <begin position="1"/>
        <end position="29"/>
    </location>
</feature>
<proteinExistence type="predicted"/>
<keyword evidence="2" id="KW-0732">Signal</keyword>